<keyword evidence="24" id="KW-1185">Reference proteome</keyword>
<gene>
    <name evidence="23" type="ORF">PIBRA_LOCUS14101</name>
</gene>
<evidence type="ECO:0000256" key="12">
    <source>
        <dbReference type="ARBA" id="ARBA00023125"/>
    </source>
</evidence>
<keyword evidence="12" id="KW-0238">DNA-binding</keyword>
<dbReference type="InterPro" id="IPR036443">
    <property type="entry name" value="Znf_RanBP2_sf"/>
</dbReference>
<dbReference type="AlphaFoldDB" id="A0A9P0TUB3"/>
<feature type="compositionally biased region" description="Basic residues" evidence="21">
    <location>
        <begin position="1084"/>
        <end position="1096"/>
    </location>
</feature>
<keyword evidence="13" id="KW-0906">Nuclear pore complex</keyword>
<evidence type="ECO:0000256" key="15">
    <source>
        <dbReference type="ARBA" id="ARBA00023242"/>
    </source>
</evidence>
<dbReference type="GO" id="GO:0051028">
    <property type="term" value="P:mRNA transport"/>
    <property type="evidence" value="ECO:0007669"/>
    <property type="project" value="UniProtKB-KW"/>
</dbReference>
<evidence type="ECO:0000256" key="20">
    <source>
        <dbReference type="PROSITE-ProRule" id="PRU00322"/>
    </source>
</evidence>
<feature type="compositionally biased region" description="Polar residues" evidence="21">
    <location>
        <begin position="491"/>
        <end position="513"/>
    </location>
</feature>
<dbReference type="GO" id="GO:0006606">
    <property type="term" value="P:protein import into nucleus"/>
    <property type="evidence" value="ECO:0007669"/>
    <property type="project" value="TreeGrafter"/>
</dbReference>
<evidence type="ECO:0000313" key="23">
    <source>
        <dbReference type="EMBL" id="CAH4038558.1"/>
    </source>
</evidence>
<feature type="compositionally biased region" description="Basic and acidic residues" evidence="21">
    <location>
        <begin position="306"/>
        <end position="315"/>
    </location>
</feature>
<dbReference type="InterPro" id="IPR001876">
    <property type="entry name" value="Znf_RanBP2"/>
</dbReference>
<keyword evidence="7 20" id="KW-0863">Zinc-finger</keyword>
<evidence type="ECO:0000256" key="4">
    <source>
        <dbReference type="ARBA" id="ARBA00022448"/>
    </source>
</evidence>
<dbReference type="Pfam" id="PF00641">
    <property type="entry name" value="Zn_ribbon_RanBP"/>
    <property type="match status" value="2"/>
</dbReference>
<evidence type="ECO:0000256" key="7">
    <source>
        <dbReference type="ARBA" id="ARBA00022771"/>
    </source>
</evidence>
<feature type="compositionally biased region" description="Polar residues" evidence="21">
    <location>
        <begin position="1064"/>
        <end position="1081"/>
    </location>
</feature>
<reference evidence="23" key="1">
    <citation type="submission" date="2022-05" db="EMBL/GenBank/DDBJ databases">
        <authorList>
            <person name="Okamura Y."/>
        </authorList>
    </citation>
    <scope>NUCLEOTIDE SEQUENCE</scope>
</reference>
<dbReference type="GO" id="GO:0008270">
    <property type="term" value="F:zinc ion binding"/>
    <property type="evidence" value="ECO:0007669"/>
    <property type="project" value="UniProtKB-KW"/>
</dbReference>
<keyword evidence="4" id="KW-0813">Transport</keyword>
<keyword evidence="9" id="KW-0862">Zinc</keyword>
<evidence type="ECO:0000256" key="19">
    <source>
        <dbReference type="ARBA" id="ARBA00079437"/>
    </source>
</evidence>
<feature type="compositionally biased region" description="Polar residues" evidence="21">
    <location>
        <begin position="294"/>
        <end position="303"/>
    </location>
</feature>
<dbReference type="PANTHER" id="PTHR23193:SF23">
    <property type="entry name" value="NUCLEAR PORE COMPLEX PROTEIN NUP153"/>
    <property type="match status" value="1"/>
</dbReference>
<dbReference type="Proteomes" id="UP001152562">
    <property type="component" value="Unassembled WGS sequence"/>
</dbReference>
<feature type="region of interest" description="Disordered" evidence="21">
    <location>
        <begin position="718"/>
        <end position="743"/>
    </location>
</feature>
<keyword evidence="15" id="KW-0539">Nucleus</keyword>
<dbReference type="GO" id="GO:0005643">
    <property type="term" value="C:nuclear pore"/>
    <property type="evidence" value="ECO:0007669"/>
    <property type="project" value="UniProtKB-SubCell"/>
</dbReference>
<accession>A0A9P0TUB3</accession>
<feature type="compositionally biased region" description="Low complexity" evidence="21">
    <location>
        <begin position="68"/>
        <end position="78"/>
    </location>
</feature>
<dbReference type="PANTHER" id="PTHR23193">
    <property type="entry name" value="NUCLEAR PORE COMPLEX PROTEIN NUP"/>
    <property type="match status" value="1"/>
</dbReference>
<protein>
    <recommendedName>
        <fullName evidence="17">Nuclear pore complex protein Nup153</fullName>
    </recommendedName>
    <alternativeName>
        <fullName evidence="19">153 kDa nucleoporin</fullName>
    </alternativeName>
    <alternativeName>
        <fullName evidence="18">Nucleoporin Nup153</fullName>
    </alternativeName>
</protein>
<name>A0A9P0TUB3_PIEBR</name>
<evidence type="ECO:0000256" key="8">
    <source>
        <dbReference type="ARBA" id="ARBA00022816"/>
    </source>
</evidence>
<comment type="cofactor">
    <cofactor evidence="1">
        <name>Zn(2+)</name>
        <dbReference type="ChEBI" id="CHEBI:29105"/>
    </cofactor>
</comment>
<feature type="compositionally biased region" description="Polar residues" evidence="21">
    <location>
        <begin position="919"/>
        <end position="930"/>
    </location>
</feature>
<evidence type="ECO:0000256" key="2">
    <source>
        <dbReference type="ARBA" id="ARBA00004126"/>
    </source>
</evidence>
<dbReference type="GO" id="GO:0031965">
    <property type="term" value="C:nuclear membrane"/>
    <property type="evidence" value="ECO:0007669"/>
    <property type="project" value="UniProtKB-SubCell"/>
</dbReference>
<evidence type="ECO:0000256" key="17">
    <source>
        <dbReference type="ARBA" id="ARBA00068609"/>
    </source>
</evidence>
<feature type="region of interest" description="Disordered" evidence="21">
    <location>
        <begin position="294"/>
        <end position="335"/>
    </location>
</feature>
<feature type="region of interest" description="Disordered" evidence="21">
    <location>
        <begin position="758"/>
        <end position="790"/>
    </location>
</feature>
<evidence type="ECO:0000256" key="1">
    <source>
        <dbReference type="ARBA" id="ARBA00001947"/>
    </source>
</evidence>
<evidence type="ECO:0000259" key="22">
    <source>
        <dbReference type="PROSITE" id="PS50199"/>
    </source>
</evidence>
<keyword evidence="5" id="KW-0479">Metal-binding</keyword>
<dbReference type="GO" id="GO:0008139">
    <property type="term" value="F:nuclear localization sequence binding"/>
    <property type="evidence" value="ECO:0007669"/>
    <property type="project" value="TreeGrafter"/>
</dbReference>
<evidence type="ECO:0000256" key="14">
    <source>
        <dbReference type="ARBA" id="ARBA00023136"/>
    </source>
</evidence>
<feature type="region of interest" description="Disordered" evidence="21">
    <location>
        <begin position="1064"/>
        <end position="1096"/>
    </location>
</feature>
<keyword evidence="14" id="KW-0472">Membrane</keyword>
<dbReference type="FunFam" id="4.10.1060.10:FF:000001">
    <property type="entry name" value="Nuclear pore complex protein Nup153"/>
    <property type="match status" value="1"/>
</dbReference>
<dbReference type="InterPro" id="IPR026054">
    <property type="entry name" value="Nucleoporin"/>
</dbReference>
<proteinExistence type="inferred from homology"/>
<evidence type="ECO:0000256" key="10">
    <source>
        <dbReference type="ARBA" id="ARBA00022927"/>
    </source>
</evidence>
<dbReference type="PROSITE" id="PS01358">
    <property type="entry name" value="ZF_RANBP2_1"/>
    <property type="match status" value="3"/>
</dbReference>
<evidence type="ECO:0000256" key="16">
    <source>
        <dbReference type="ARBA" id="ARBA00060842"/>
    </source>
</evidence>
<feature type="region of interest" description="Disordered" evidence="21">
    <location>
        <begin position="42"/>
        <end position="78"/>
    </location>
</feature>
<feature type="region of interest" description="Disordered" evidence="21">
    <location>
        <begin position="901"/>
        <end position="930"/>
    </location>
</feature>
<evidence type="ECO:0000256" key="18">
    <source>
        <dbReference type="ARBA" id="ARBA00078197"/>
    </source>
</evidence>
<evidence type="ECO:0000256" key="21">
    <source>
        <dbReference type="SAM" id="MobiDB-lite"/>
    </source>
</evidence>
<keyword evidence="10" id="KW-0653">Protein transport</keyword>
<dbReference type="SUPFAM" id="SSF90209">
    <property type="entry name" value="Ran binding protein zinc finger-like"/>
    <property type="match status" value="2"/>
</dbReference>
<feature type="domain" description="RanBP2-type" evidence="22">
    <location>
        <begin position="571"/>
        <end position="600"/>
    </location>
</feature>
<dbReference type="PROSITE" id="PS50199">
    <property type="entry name" value="ZF_RANBP2_2"/>
    <property type="match status" value="3"/>
</dbReference>
<dbReference type="GO" id="GO:0006405">
    <property type="term" value="P:RNA export from nucleus"/>
    <property type="evidence" value="ECO:0007669"/>
    <property type="project" value="TreeGrafter"/>
</dbReference>
<keyword evidence="11" id="KW-0811">Translocation</keyword>
<dbReference type="GO" id="GO:0017056">
    <property type="term" value="F:structural constituent of nuclear pore"/>
    <property type="evidence" value="ECO:0007669"/>
    <property type="project" value="TreeGrafter"/>
</dbReference>
<evidence type="ECO:0000313" key="24">
    <source>
        <dbReference type="Proteomes" id="UP001152562"/>
    </source>
</evidence>
<feature type="region of interest" description="Disordered" evidence="21">
    <location>
        <begin position="490"/>
        <end position="513"/>
    </location>
</feature>
<evidence type="ECO:0000256" key="3">
    <source>
        <dbReference type="ARBA" id="ARBA00004567"/>
    </source>
</evidence>
<feature type="domain" description="RanBP2-type" evidence="22">
    <location>
        <begin position="524"/>
        <end position="553"/>
    </location>
</feature>
<feature type="domain" description="RanBP2-type" evidence="22">
    <location>
        <begin position="454"/>
        <end position="485"/>
    </location>
</feature>
<evidence type="ECO:0000256" key="11">
    <source>
        <dbReference type="ARBA" id="ARBA00023010"/>
    </source>
</evidence>
<dbReference type="EMBL" id="CALOZG010000087">
    <property type="protein sequence ID" value="CAH4038558.1"/>
    <property type="molecule type" value="Genomic_DNA"/>
</dbReference>
<keyword evidence="8" id="KW-0509">mRNA transport</keyword>
<organism evidence="23 24">
    <name type="scientific">Pieris brassicae</name>
    <name type="common">White butterfly</name>
    <name type="synonym">Large white butterfly</name>
    <dbReference type="NCBI Taxonomy" id="7116"/>
    <lineage>
        <taxon>Eukaryota</taxon>
        <taxon>Metazoa</taxon>
        <taxon>Ecdysozoa</taxon>
        <taxon>Arthropoda</taxon>
        <taxon>Hexapoda</taxon>
        <taxon>Insecta</taxon>
        <taxon>Pterygota</taxon>
        <taxon>Neoptera</taxon>
        <taxon>Endopterygota</taxon>
        <taxon>Lepidoptera</taxon>
        <taxon>Glossata</taxon>
        <taxon>Ditrysia</taxon>
        <taxon>Papilionoidea</taxon>
        <taxon>Pieridae</taxon>
        <taxon>Pierinae</taxon>
        <taxon>Pieris</taxon>
    </lineage>
</organism>
<feature type="compositionally biased region" description="Polar residues" evidence="21">
    <location>
        <begin position="758"/>
        <end position="787"/>
    </location>
</feature>
<evidence type="ECO:0000256" key="13">
    <source>
        <dbReference type="ARBA" id="ARBA00023132"/>
    </source>
</evidence>
<evidence type="ECO:0000256" key="9">
    <source>
        <dbReference type="ARBA" id="ARBA00022833"/>
    </source>
</evidence>
<comment type="subcellular location">
    <subcellularLocation>
        <location evidence="2">Nucleus membrane</location>
    </subcellularLocation>
    <subcellularLocation>
        <location evidence="3">Nucleus</location>
        <location evidence="3">Nuclear pore complex</location>
    </subcellularLocation>
</comment>
<evidence type="ECO:0000256" key="5">
    <source>
        <dbReference type="ARBA" id="ARBA00022723"/>
    </source>
</evidence>
<keyword evidence="6" id="KW-0677">Repeat</keyword>
<dbReference type="SMART" id="SM00547">
    <property type="entry name" value="ZnF_RBZ"/>
    <property type="match status" value="3"/>
</dbReference>
<dbReference type="GO" id="GO:0003677">
    <property type="term" value="F:DNA binding"/>
    <property type="evidence" value="ECO:0007669"/>
    <property type="project" value="UniProtKB-KW"/>
</dbReference>
<comment type="similarity">
    <text evidence="16">Belongs to the NUP153 family.</text>
</comment>
<comment type="caution">
    <text evidence="23">The sequence shown here is derived from an EMBL/GenBank/DDBJ whole genome shotgun (WGS) entry which is preliminary data.</text>
</comment>
<dbReference type="Gene3D" id="4.10.1060.10">
    <property type="entry name" value="Zinc finger, RanBP2-type"/>
    <property type="match status" value="3"/>
</dbReference>
<evidence type="ECO:0000256" key="6">
    <source>
        <dbReference type="ARBA" id="ARBA00022737"/>
    </source>
</evidence>
<sequence length="1096" mass="119321">MNSREIREAEDKSMVPNKTLAECFSAIIPSSITKWFCRPQSSSLSDSANISHEPKRRRLSEDPNHYKTTTSCASTSTDSLYSPKLTLKRKHEDLLNANGITPEDAVNRVSFILKSSLLSEDNVKPKETFVDRNRSSASIPSPAKNRMIQYGKPSFDINGASGSSFYPGKTTYGGASNHLSMISQNSIVRRSTPGNRLHKSVDNIDCKMSGPSERIMQLLENYSSPLEEVRRISYFVRNENNNNLSISMSNNSSKQISNKTQELHVPSIATILSIKKKSGLMASTSTARQLLASQSSATKYSAHTHNRSDSGRKSYDNQTFKSKKRRASTSSLPSDCSSNALKINKDYLPNFTFTISKQFSTASTSENNTAALQNENTLFQFNKPAEAPDAQSDNTESDCLVILDSSDKDIDTSMADDDVVCKNAPSTQISTECSSCENENITEVLVNTRCVQKTTNLLQWTCEDCWVKNDMSISKCVCCGGKKPLNKIDNNKTSTPVETNNNPVSLPINHGSSLTNKITNDKSQEETWECHVCLLKNAKQNTKCICCDATKPGAEQSATLNSKQAEVTKGQDDKWECNVCLVRNDKHNSKCVCCEVEKPGTKKSEIKFNFSVPVNTKFKFGIDLNNTNQASNKEIVKEVETNNNVPPTQFSFGLTPINSVGESLGNNLKGSKESASNKSPQIEHMTVILEEESVENRQVSLVTESTQSLVPLNTIGQTVTKPSQEEPQPAPTALPNDGQQQNSATFTTQLQTIESMNECSNQNPHPNNLQQKESSKVETSSRPSLPENNLFERSLNSFSPAQAPSTSMFNFGSTANQNTINIGSTNTMTFKFGNYKINSSKVKDFGILPGKFETPASQDNNNSAVDTGNGGGVIIGNGTNAFQHGDEVPNVLNSDNRLFASDQSQPRPALPTGGLFGAQKQNENSGWPPTNLFSPPLTLSTNQRNLALPSCAFNSMPFNASPACSNVTAFQRNNAQIQSPSQGFGVLPANPFAVPTPTYENQAQSTNTSGTAVGIFGQSLGASAENNILFGDTSQQMPSFNFSAGQTSTPAVFNFSQQSGIRGLTGASSPQFQVGSSSAPGQTRRIRKAVRRTTPR</sequence>